<dbReference type="EMBL" id="BPLQ01007944">
    <property type="protein sequence ID" value="GIY33470.1"/>
    <property type="molecule type" value="Genomic_DNA"/>
</dbReference>
<keyword evidence="1" id="KW-0695">RNA-directed DNA polymerase</keyword>
<reference evidence="1 2" key="1">
    <citation type="submission" date="2021-06" db="EMBL/GenBank/DDBJ databases">
        <title>Caerostris darwini draft genome.</title>
        <authorList>
            <person name="Kono N."/>
            <person name="Arakawa K."/>
        </authorList>
    </citation>
    <scope>NUCLEOTIDE SEQUENCE [LARGE SCALE GENOMIC DNA]</scope>
</reference>
<dbReference type="AlphaFoldDB" id="A0AAV4SLX1"/>
<evidence type="ECO:0000313" key="2">
    <source>
        <dbReference type="Proteomes" id="UP001054837"/>
    </source>
</evidence>
<sequence length="157" mass="18131">MIWQTTWLWYHITNSCKEWTESNLAKFPLTLSTACNYITAPINNFTSKNLKDLRGNKKWKEEVEFERLCHGGCISMHLECTEAVTDFHLTTSHNYLAANLRHIGLASDGICPLFWIAKMDSEHMWNCTELTNVPDDITACYWETLSHMAERPQMGIG</sequence>
<evidence type="ECO:0000313" key="1">
    <source>
        <dbReference type="EMBL" id="GIY33470.1"/>
    </source>
</evidence>
<dbReference type="Proteomes" id="UP001054837">
    <property type="component" value="Unassembled WGS sequence"/>
</dbReference>
<name>A0AAV4SLX1_9ARAC</name>
<keyword evidence="2" id="KW-1185">Reference proteome</keyword>
<keyword evidence="1" id="KW-0548">Nucleotidyltransferase</keyword>
<organism evidence="1 2">
    <name type="scientific">Caerostris darwini</name>
    <dbReference type="NCBI Taxonomy" id="1538125"/>
    <lineage>
        <taxon>Eukaryota</taxon>
        <taxon>Metazoa</taxon>
        <taxon>Ecdysozoa</taxon>
        <taxon>Arthropoda</taxon>
        <taxon>Chelicerata</taxon>
        <taxon>Arachnida</taxon>
        <taxon>Araneae</taxon>
        <taxon>Araneomorphae</taxon>
        <taxon>Entelegynae</taxon>
        <taxon>Araneoidea</taxon>
        <taxon>Araneidae</taxon>
        <taxon>Caerostris</taxon>
    </lineage>
</organism>
<comment type="caution">
    <text evidence="1">The sequence shown here is derived from an EMBL/GenBank/DDBJ whole genome shotgun (WGS) entry which is preliminary data.</text>
</comment>
<protein>
    <submittedName>
        <fullName evidence="1">Reverse transcriptase</fullName>
    </submittedName>
</protein>
<gene>
    <name evidence="1" type="primary">RF55_23213</name>
    <name evidence="1" type="ORF">CDAR_474161</name>
</gene>
<keyword evidence="1" id="KW-0808">Transferase</keyword>
<proteinExistence type="predicted"/>
<dbReference type="GO" id="GO:0003964">
    <property type="term" value="F:RNA-directed DNA polymerase activity"/>
    <property type="evidence" value="ECO:0007669"/>
    <property type="project" value="UniProtKB-KW"/>
</dbReference>
<accession>A0AAV4SLX1</accession>